<organism evidence="1 2">
    <name type="scientific">Chitinophaga costaii</name>
    <dbReference type="NCBI Taxonomy" id="1335309"/>
    <lineage>
        <taxon>Bacteria</taxon>
        <taxon>Pseudomonadati</taxon>
        <taxon>Bacteroidota</taxon>
        <taxon>Chitinophagia</taxon>
        <taxon>Chitinophagales</taxon>
        <taxon>Chitinophagaceae</taxon>
        <taxon>Chitinophaga</taxon>
    </lineage>
</organism>
<dbReference type="EMBL" id="FMAR01000012">
    <property type="protein sequence ID" value="SCC52451.1"/>
    <property type="molecule type" value="Genomic_DNA"/>
</dbReference>
<dbReference type="OrthoDB" id="849114at2"/>
<accession>A0A1C4FAC5</accession>
<dbReference type="STRING" id="1335309.GA0116948_112124"/>
<sequence>MNRTFTNIAITFLITLTGLLGSACRHSRHIARPVFVSDTTAHTTATDTATAANSEADLYRQRMLARVKRHYISFSTFSAKLKLDYDNDQGKSLSLTANIRIRKDSAVWISISAPIVGEVARALITPDSLKVINKFEKKLILRKLSDAHDILNIPMDFNTLQDLIVGNPVFFTDSVYNVVRTPSVISFDCNGGTFMSVFNVFADDFNLQQSKVTDKDSTLATKRSCELTYGDYHDLQGHKFANSRRIFVSEKHVTKIGLDFNRADFDQAVSLPFSIPASGYTVQ</sequence>
<dbReference type="PROSITE" id="PS51257">
    <property type="entry name" value="PROKAR_LIPOPROTEIN"/>
    <property type="match status" value="1"/>
</dbReference>
<gene>
    <name evidence="1" type="ORF">GA0116948_112124</name>
</gene>
<evidence type="ECO:0000313" key="2">
    <source>
        <dbReference type="Proteomes" id="UP000242818"/>
    </source>
</evidence>
<protein>
    <recommendedName>
        <fullName evidence="3">DUF4292 domain-containing protein</fullName>
    </recommendedName>
</protein>
<reference evidence="1 2" key="1">
    <citation type="submission" date="2016-08" db="EMBL/GenBank/DDBJ databases">
        <authorList>
            <person name="Seilhamer J.J."/>
        </authorList>
    </citation>
    <scope>NUCLEOTIDE SEQUENCE [LARGE SCALE GENOMIC DNA]</scope>
    <source>
        <strain evidence="1 2">A37T2</strain>
    </source>
</reference>
<dbReference type="Pfam" id="PF14125">
    <property type="entry name" value="DUF4292"/>
    <property type="match status" value="1"/>
</dbReference>
<dbReference type="InterPro" id="IPR025634">
    <property type="entry name" value="DUF4292"/>
</dbReference>
<keyword evidence="2" id="KW-1185">Reference proteome</keyword>
<evidence type="ECO:0008006" key="3">
    <source>
        <dbReference type="Google" id="ProtNLM"/>
    </source>
</evidence>
<dbReference type="Proteomes" id="UP000242818">
    <property type="component" value="Unassembled WGS sequence"/>
</dbReference>
<name>A0A1C4FAC5_9BACT</name>
<evidence type="ECO:0000313" key="1">
    <source>
        <dbReference type="EMBL" id="SCC52451.1"/>
    </source>
</evidence>
<dbReference type="AlphaFoldDB" id="A0A1C4FAC5"/>
<dbReference type="RefSeq" id="WP_089714008.1">
    <property type="nucleotide sequence ID" value="NZ_FMAR01000012.1"/>
</dbReference>
<proteinExistence type="predicted"/>